<organism evidence="2 3">
    <name type="scientific">Ruminiclostridium sufflavum DSM 19573</name>
    <dbReference type="NCBI Taxonomy" id="1121337"/>
    <lineage>
        <taxon>Bacteria</taxon>
        <taxon>Bacillati</taxon>
        <taxon>Bacillota</taxon>
        <taxon>Clostridia</taxon>
        <taxon>Eubacteriales</taxon>
        <taxon>Oscillospiraceae</taxon>
        <taxon>Ruminiclostridium</taxon>
    </lineage>
</organism>
<dbReference type="InterPro" id="IPR025359">
    <property type="entry name" value="SduA_C"/>
</dbReference>
<evidence type="ECO:0000313" key="3">
    <source>
        <dbReference type="Proteomes" id="UP000248132"/>
    </source>
</evidence>
<evidence type="ECO:0000313" key="2">
    <source>
        <dbReference type="EMBL" id="PYG86763.1"/>
    </source>
</evidence>
<sequence>MLNKDYVYKEPEEWTKRRDKIRQDQIPIENLQELVENGANEREIQKVIKQDLSFLSDYFQSPQDEYICLTELPIGDDIVDFVVLTSRSRMLVYLIEVKGADFFTVKASHYKGMNAHIHDAVKQISNHLRYIDSNYETFRNYIHKIRQQVIDEKYKPNTLLGPKGYLEVDPNKDIKIETVVIGGKSKDEYTDSSERTQFERDKYWLHVYSWESFLRRVDKVHGHYFNK</sequence>
<keyword evidence="3" id="KW-1185">Reference proteome</keyword>
<evidence type="ECO:0000259" key="1">
    <source>
        <dbReference type="Pfam" id="PF14082"/>
    </source>
</evidence>
<accession>A0A318XK79</accession>
<dbReference type="Proteomes" id="UP000248132">
    <property type="component" value="Unassembled WGS sequence"/>
</dbReference>
<protein>
    <submittedName>
        <fullName evidence="2">Uncharacterized protein DUF4263</fullName>
    </submittedName>
</protein>
<name>A0A318XK79_9FIRM</name>
<proteinExistence type="predicted"/>
<feature type="domain" description="Shedu protein SduA C-terminal" evidence="1">
    <location>
        <begin position="40"/>
        <end position="202"/>
    </location>
</feature>
<gene>
    <name evidence="2" type="ORF">LY28_02789</name>
</gene>
<dbReference type="OrthoDB" id="2088338at2"/>
<dbReference type="AlphaFoldDB" id="A0A318XK79"/>
<dbReference type="Pfam" id="PF14082">
    <property type="entry name" value="SduA_C"/>
    <property type="match status" value="1"/>
</dbReference>
<comment type="caution">
    <text evidence="2">The sequence shown here is derived from an EMBL/GenBank/DDBJ whole genome shotgun (WGS) entry which is preliminary data.</text>
</comment>
<reference evidence="2 3" key="1">
    <citation type="submission" date="2018-06" db="EMBL/GenBank/DDBJ databases">
        <title>Genomic Encyclopedia of Type Strains, Phase I: the one thousand microbial genomes (KMG-I) project.</title>
        <authorList>
            <person name="Kyrpides N."/>
        </authorList>
    </citation>
    <scope>NUCLEOTIDE SEQUENCE [LARGE SCALE GENOMIC DNA]</scope>
    <source>
        <strain evidence="2 3">DSM 19573</strain>
    </source>
</reference>
<dbReference type="RefSeq" id="WP_110462786.1">
    <property type="nucleotide sequence ID" value="NZ_QKMR01000017.1"/>
</dbReference>
<dbReference type="EMBL" id="QKMR01000017">
    <property type="protein sequence ID" value="PYG86763.1"/>
    <property type="molecule type" value="Genomic_DNA"/>
</dbReference>